<evidence type="ECO:0000313" key="3">
    <source>
        <dbReference type="EMBL" id="CAL8096099.1"/>
    </source>
</evidence>
<dbReference type="PANTHER" id="PTHR11071">
    <property type="entry name" value="PEPTIDYL-PROLYL CIS-TRANS ISOMERASE"/>
    <property type="match status" value="1"/>
</dbReference>
<organism evidence="3 4">
    <name type="scientific">Orchesella dallaii</name>
    <dbReference type="NCBI Taxonomy" id="48710"/>
    <lineage>
        <taxon>Eukaryota</taxon>
        <taxon>Metazoa</taxon>
        <taxon>Ecdysozoa</taxon>
        <taxon>Arthropoda</taxon>
        <taxon>Hexapoda</taxon>
        <taxon>Collembola</taxon>
        <taxon>Entomobryomorpha</taxon>
        <taxon>Entomobryoidea</taxon>
        <taxon>Orchesellidae</taxon>
        <taxon>Orchesellinae</taxon>
        <taxon>Orchesella</taxon>
    </lineage>
</organism>
<proteinExistence type="predicted"/>
<protein>
    <recommendedName>
        <fullName evidence="2">PPIase cyclophilin-type domain-containing protein</fullName>
    </recommendedName>
</protein>
<gene>
    <name evidence="3" type="ORF">ODALV1_LOCUS9266</name>
</gene>
<dbReference type="SUPFAM" id="SSF50891">
    <property type="entry name" value="Cyclophilin-like"/>
    <property type="match status" value="1"/>
</dbReference>
<dbReference type="InterPro" id="IPR029000">
    <property type="entry name" value="Cyclophilin-like_dom_sf"/>
</dbReference>
<dbReference type="PANTHER" id="PTHR11071:SF561">
    <property type="entry name" value="PEPTIDYL-PROLYL CIS-TRANS ISOMERASE D-RELATED"/>
    <property type="match status" value="1"/>
</dbReference>
<dbReference type="Proteomes" id="UP001642540">
    <property type="component" value="Unassembled WGS sequence"/>
</dbReference>
<sequence length="462" mass="53122">MKRKDKLPQVPRKIVGGCNGKICDPTPQAYKLAEEKARLRSLDTRQPSHLIREREMIKHLIAVENAKPVVDTSAPDVPKMHYHNIFPQNLSNLFQCKVDSANARLLANLASIYSGHWKTGLDNQLMPITTCIRNRSYERAMKTMDQMHQNLRKFEALKQAKPFYSRKKMSQWYSQQLKYMARISKFPNTVSHPKACSLLHRKVMERSLAEPIQYAYLLIEVEDKRAENLAIELYADMCPFTVKNFQRLCTNTKSTGCDCRTYRCKKIDRLHCVQTVDGKFKKIYWVIGEHVDSTVEYTPMMIKECSTISHTEAGLVTRPKGRAGGVFFITTGDCRHLDQFCYVFGRVVGEGMEFLKKMESKNIEENGQPIINMHVTDCGIVNNVDEVPPPMLLKDFISQVRFEIMPFMKRDPEKPDEWVAGKATFAEHLKIRAEESRRKAEAASKGSDYVPVDARSSKQNDE</sequence>
<evidence type="ECO:0000256" key="1">
    <source>
        <dbReference type="SAM" id="MobiDB-lite"/>
    </source>
</evidence>
<feature type="region of interest" description="Disordered" evidence="1">
    <location>
        <begin position="436"/>
        <end position="462"/>
    </location>
</feature>
<evidence type="ECO:0000259" key="2">
    <source>
        <dbReference type="PROSITE" id="PS50072"/>
    </source>
</evidence>
<dbReference type="Gene3D" id="2.40.100.10">
    <property type="entry name" value="Cyclophilin-like"/>
    <property type="match status" value="1"/>
</dbReference>
<feature type="domain" description="PPIase cyclophilin-type" evidence="2">
    <location>
        <begin position="216"/>
        <end position="380"/>
    </location>
</feature>
<dbReference type="Pfam" id="PF00160">
    <property type="entry name" value="Pro_isomerase"/>
    <property type="match status" value="1"/>
</dbReference>
<dbReference type="InterPro" id="IPR002130">
    <property type="entry name" value="Cyclophilin-type_PPIase_dom"/>
</dbReference>
<name>A0ABP1QC12_9HEXA</name>
<reference evidence="3 4" key="1">
    <citation type="submission" date="2024-08" db="EMBL/GenBank/DDBJ databases">
        <authorList>
            <person name="Cucini C."/>
            <person name="Frati F."/>
        </authorList>
    </citation>
    <scope>NUCLEOTIDE SEQUENCE [LARGE SCALE GENOMIC DNA]</scope>
</reference>
<dbReference type="EMBL" id="CAXLJM020000027">
    <property type="protein sequence ID" value="CAL8096099.1"/>
    <property type="molecule type" value="Genomic_DNA"/>
</dbReference>
<evidence type="ECO:0000313" key="4">
    <source>
        <dbReference type="Proteomes" id="UP001642540"/>
    </source>
</evidence>
<dbReference type="PROSITE" id="PS50072">
    <property type="entry name" value="CSA_PPIASE_2"/>
    <property type="match status" value="1"/>
</dbReference>
<keyword evidence="4" id="KW-1185">Reference proteome</keyword>
<accession>A0ABP1QC12</accession>
<comment type="caution">
    <text evidence="3">The sequence shown here is derived from an EMBL/GenBank/DDBJ whole genome shotgun (WGS) entry which is preliminary data.</text>
</comment>